<proteinExistence type="predicted"/>
<sequence>MASKVERPAASNAALQEHEEFVAEWVAAVADSNVMEHLALALPALLELMPCMPEPVVDITGSLIQPRTGVTAFLHAFCRLSLIAATPPTQLLPAPAAAAVAAAQAQTLRRNALRSTTGACTAYMGLEQGLGTLCAMDGGIGYGALTESLALVPVPGRTDAFAATPAEATAARRPWVLLSYTALESLLNVLAFQLDPGRFRDRTAAPPLAGGGATAAGPSSAGGGAGSGEGGRANGGKAAAADADAELNRMVERVRRALSAREALDVMQRLGDLAAVSVPFMRALPDERDESEASVRTAVLLLQKLWAGLSGPTIGRPQAQQQPLGVLPTYEAGVVGFKALGLSLQVLMFDEQQLAAESPRSRERAVEAASRWWRQLALLNRHALADFDDESAPLQHGIELLRAGLTSISLETVPGTTAAGDAAPGAEARAAAWCAGGVAYALARSSSAGEAAGAAAGAGAAAAAGPQQAVPAYSLRLRLALEAGLLPDVLEAPLRAAARSPGGAQSAIVSAIARGLQPADLIAMLACAPAREAASLVATIGKALRRMFAGDRPELIDVWTLCAKTLGEIWGHLHAAGSATRAPRSSNVSDSSRITGSRVSSPGSSSSSSSGRGAAAGMASGSSGGSASGHSGQTAAAQAPAPAPTTTADATRGWLQRALVTERMTAVHAMIAKHWLPSAVSFTILTSASQLSVLARLERAQAQNAIATACGVIDCVLKWLVLLVEQCSGGAGGSSCSGGGGSRCSSGGAAGAVSGSGAAAAAGADQRDNVGEEAPGWDPQLREFILCDLSALRLIQASLRAYRVMGPHLSERREQYTAASVVMVACVSYAALAPEEWRAWLIKDLAAAAAAAGGQRPHQQPQPQPQPEPWVQCLQRALEVVVSAGSALPQLPAFQALVAMAQGWQGMAARRRRPGRQEEEAQREEEEWLQLKMQLREAVRRGREMWAGALPGGEAVRMPLEGAAARLQLPRLCSNPECAMMDGECEAERPLRACGGGCGGAAAYCCRECQVAHWKAGHKQQCGKKT</sequence>
<name>A0A835WLL5_9CHLO</name>
<evidence type="ECO:0000313" key="2">
    <source>
        <dbReference type="EMBL" id="KAG2449508.1"/>
    </source>
</evidence>
<feature type="region of interest" description="Disordered" evidence="1">
    <location>
        <begin position="203"/>
        <end position="237"/>
    </location>
</feature>
<dbReference type="Proteomes" id="UP000613740">
    <property type="component" value="Unassembled WGS sequence"/>
</dbReference>
<accession>A0A835WLL5</accession>
<dbReference type="AlphaFoldDB" id="A0A835WLL5"/>
<feature type="region of interest" description="Disordered" evidence="1">
    <location>
        <begin position="580"/>
        <end position="649"/>
    </location>
</feature>
<gene>
    <name evidence="2" type="ORF">HYH02_005652</name>
</gene>
<dbReference type="OrthoDB" id="551542at2759"/>
<evidence type="ECO:0008006" key="4">
    <source>
        <dbReference type="Google" id="ProtNLM"/>
    </source>
</evidence>
<protein>
    <recommendedName>
        <fullName evidence="4">MYND-type domain-containing protein</fullName>
    </recommendedName>
</protein>
<evidence type="ECO:0000313" key="3">
    <source>
        <dbReference type="Proteomes" id="UP000613740"/>
    </source>
</evidence>
<feature type="compositionally biased region" description="Gly residues" evidence="1">
    <location>
        <begin position="209"/>
        <end position="234"/>
    </location>
</feature>
<dbReference type="EMBL" id="JAEHOD010000014">
    <property type="protein sequence ID" value="KAG2449508.1"/>
    <property type="molecule type" value="Genomic_DNA"/>
</dbReference>
<keyword evidence="3" id="KW-1185">Reference proteome</keyword>
<feature type="compositionally biased region" description="Low complexity" evidence="1">
    <location>
        <begin position="596"/>
        <end position="621"/>
    </location>
</feature>
<feature type="compositionally biased region" description="Polar residues" evidence="1">
    <location>
        <begin position="583"/>
        <end position="595"/>
    </location>
</feature>
<organism evidence="2 3">
    <name type="scientific">Chlamydomonas schloesseri</name>
    <dbReference type="NCBI Taxonomy" id="2026947"/>
    <lineage>
        <taxon>Eukaryota</taxon>
        <taxon>Viridiplantae</taxon>
        <taxon>Chlorophyta</taxon>
        <taxon>core chlorophytes</taxon>
        <taxon>Chlorophyceae</taxon>
        <taxon>CS clade</taxon>
        <taxon>Chlamydomonadales</taxon>
        <taxon>Chlamydomonadaceae</taxon>
        <taxon>Chlamydomonas</taxon>
    </lineage>
</organism>
<evidence type="ECO:0000256" key="1">
    <source>
        <dbReference type="SAM" id="MobiDB-lite"/>
    </source>
</evidence>
<comment type="caution">
    <text evidence="2">The sequence shown here is derived from an EMBL/GenBank/DDBJ whole genome shotgun (WGS) entry which is preliminary data.</text>
</comment>
<feature type="compositionally biased region" description="Low complexity" evidence="1">
    <location>
        <begin position="628"/>
        <end position="649"/>
    </location>
</feature>
<reference evidence="2" key="1">
    <citation type="journal article" date="2020" name="bioRxiv">
        <title>Comparative genomics of Chlamydomonas.</title>
        <authorList>
            <person name="Craig R.J."/>
            <person name="Hasan A.R."/>
            <person name="Ness R.W."/>
            <person name="Keightley P.D."/>
        </authorList>
    </citation>
    <scope>NUCLEOTIDE SEQUENCE</scope>
    <source>
        <strain evidence="2">CCAP 11/173</strain>
    </source>
</reference>